<dbReference type="OrthoDB" id="1577640at2759"/>
<reference evidence="2" key="1">
    <citation type="submission" date="2022-11" db="EMBL/GenBank/DDBJ databases">
        <authorList>
            <person name="Petersen C."/>
        </authorList>
    </citation>
    <scope>NUCLEOTIDE SEQUENCE</scope>
    <source>
        <strain evidence="2">IBT 30069</strain>
    </source>
</reference>
<feature type="compositionally biased region" description="Basic and acidic residues" evidence="1">
    <location>
        <begin position="430"/>
        <end position="439"/>
    </location>
</feature>
<dbReference type="GO" id="GO:0003824">
    <property type="term" value="F:catalytic activity"/>
    <property type="evidence" value="ECO:0007669"/>
    <property type="project" value="InterPro"/>
</dbReference>
<evidence type="ECO:0000313" key="3">
    <source>
        <dbReference type="Proteomes" id="UP001149165"/>
    </source>
</evidence>
<feature type="compositionally biased region" description="Polar residues" evidence="1">
    <location>
        <begin position="440"/>
        <end position="450"/>
    </location>
</feature>
<feature type="region of interest" description="Disordered" evidence="1">
    <location>
        <begin position="376"/>
        <end position="471"/>
    </location>
</feature>
<comment type="caution">
    <text evidence="2">The sequence shown here is derived from an EMBL/GenBank/DDBJ whole genome shotgun (WGS) entry which is preliminary data.</text>
</comment>
<dbReference type="InterPro" id="IPR053137">
    <property type="entry name" value="NLR-like"/>
</dbReference>
<dbReference type="InterPro" id="IPR035994">
    <property type="entry name" value="Nucleoside_phosphorylase_sf"/>
</dbReference>
<dbReference type="Proteomes" id="UP001149165">
    <property type="component" value="Unassembled WGS sequence"/>
</dbReference>
<evidence type="ECO:0000313" key="2">
    <source>
        <dbReference type="EMBL" id="KAJ5100713.1"/>
    </source>
</evidence>
<feature type="compositionally biased region" description="Pro residues" evidence="1">
    <location>
        <begin position="383"/>
        <end position="397"/>
    </location>
</feature>
<evidence type="ECO:0000256" key="1">
    <source>
        <dbReference type="SAM" id="MobiDB-lite"/>
    </source>
</evidence>
<protein>
    <submittedName>
        <fullName evidence="2">Uncharacterized protein</fullName>
    </submittedName>
</protein>
<dbReference type="SUPFAM" id="SSF53167">
    <property type="entry name" value="Purine and uridine phosphorylases"/>
    <property type="match status" value="1"/>
</dbReference>
<dbReference type="AlphaFoldDB" id="A0A9W9FIH7"/>
<feature type="compositionally biased region" description="Polar residues" evidence="1">
    <location>
        <begin position="460"/>
        <end position="471"/>
    </location>
</feature>
<gene>
    <name evidence="2" type="ORF">N7456_006765</name>
</gene>
<sequence>MHQGIVGSADQVMKNAGYRDQYATDYDIICFEMEVIGVMETTSCITVRGISDYSDGHKNDDWHSYASLSAAVCAKELLKIISIQSLSECPMEITQDEPERSVKGAVYQVSCSIHQSPGPQKEYQMAQRNHDTIVERYGFVQDLIVPNLYELTQGTSSSEDIEHARGRIAAMEILQQDLEKSLDSVRSQVRKQAKRRQNSDVMRQNWKTLRYKVDSSARWVAEVSKVTHHVLANTASKSRRFFISAGKKGNRTFQDAGHAIQDSSLQAIEHLKHLMEHFKIHFLAHRKKPRVYPNEGPPKYSNEFENIPIPELSKSSLQYDVAKSGQWSESSSSVESMGMDEIRHFPVSVRHPPSSQQLNVDSIEPVFSSPSSAIIPRQASNFLPPPPSSPPPPPPSQQPVNNSVRDSSDLRTQPKERPLIPPPRRPGINAHRESEDGRSSTDAPSMSSGFSDDAERHGSAPTTPSSDDCTLVSPSVSDLVAKWQTKKSVMGRPRFEQ</sequence>
<organism evidence="2 3">
    <name type="scientific">Penicillium angulare</name>
    <dbReference type="NCBI Taxonomy" id="116970"/>
    <lineage>
        <taxon>Eukaryota</taxon>
        <taxon>Fungi</taxon>
        <taxon>Dikarya</taxon>
        <taxon>Ascomycota</taxon>
        <taxon>Pezizomycotina</taxon>
        <taxon>Eurotiomycetes</taxon>
        <taxon>Eurotiomycetidae</taxon>
        <taxon>Eurotiales</taxon>
        <taxon>Aspergillaceae</taxon>
        <taxon>Penicillium</taxon>
    </lineage>
</organism>
<dbReference type="Gene3D" id="3.40.50.1580">
    <property type="entry name" value="Nucleoside phosphorylase domain"/>
    <property type="match status" value="1"/>
</dbReference>
<name>A0A9W9FIH7_9EURO</name>
<dbReference type="GO" id="GO:0009116">
    <property type="term" value="P:nucleoside metabolic process"/>
    <property type="evidence" value="ECO:0007669"/>
    <property type="project" value="InterPro"/>
</dbReference>
<dbReference type="PANTHER" id="PTHR46082">
    <property type="entry name" value="ATP/GTP-BINDING PROTEIN-RELATED"/>
    <property type="match status" value="1"/>
</dbReference>
<reference evidence="2" key="2">
    <citation type="journal article" date="2023" name="IMA Fungus">
        <title>Comparative genomic study of the Penicillium genus elucidates a diverse pangenome and 15 lateral gene transfer events.</title>
        <authorList>
            <person name="Petersen C."/>
            <person name="Sorensen T."/>
            <person name="Nielsen M.R."/>
            <person name="Sondergaard T.E."/>
            <person name="Sorensen J.L."/>
            <person name="Fitzpatrick D.A."/>
            <person name="Frisvad J.C."/>
            <person name="Nielsen K.L."/>
        </authorList>
    </citation>
    <scope>NUCLEOTIDE SEQUENCE</scope>
    <source>
        <strain evidence="2">IBT 30069</strain>
    </source>
</reference>
<proteinExistence type="predicted"/>
<feature type="compositionally biased region" description="Basic and acidic residues" evidence="1">
    <location>
        <begin position="406"/>
        <end position="418"/>
    </location>
</feature>
<keyword evidence="3" id="KW-1185">Reference proteome</keyword>
<dbReference type="EMBL" id="JAPQKH010000004">
    <property type="protein sequence ID" value="KAJ5100713.1"/>
    <property type="molecule type" value="Genomic_DNA"/>
</dbReference>
<accession>A0A9W9FIH7</accession>
<dbReference type="PANTHER" id="PTHR46082:SF11">
    <property type="entry name" value="AAA+ ATPASE DOMAIN-CONTAINING PROTEIN-RELATED"/>
    <property type="match status" value="1"/>
</dbReference>